<comment type="similarity">
    <text evidence="1">Belongs to the thioesterase PaaI family.</text>
</comment>
<dbReference type="GO" id="GO:0061522">
    <property type="term" value="F:1,4-dihydroxy-2-naphthoyl-CoA thioesterase activity"/>
    <property type="evidence" value="ECO:0007669"/>
    <property type="project" value="TreeGrafter"/>
</dbReference>
<dbReference type="InterPro" id="IPR003736">
    <property type="entry name" value="PAAI_dom"/>
</dbReference>
<dbReference type="PANTHER" id="PTHR43240:SF5">
    <property type="entry name" value="1,4-DIHYDROXY-2-NAPHTHOYL-COA THIOESTERASE 1"/>
    <property type="match status" value="1"/>
</dbReference>
<evidence type="ECO:0000256" key="1">
    <source>
        <dbReference type="ARBA" id="ARBA00008324"/>
    </source>
</evidence>
<dbReference type="Proteomes" id="UP000244928">
    <property type="component" value="Chromosome"/>
</dbReference>
<proteinExistence type="inferred from homology"/>
<evidence type="ECO:0000259" key="3">
    <source>
        <dbReference type="Pfam" id="PF03061"/>
    </source>
</evidence>
<dbReference type="CDD" id="cd03443">
    <property type="entry name" value="PaaI_thioesterase"/>
    <property type="match status" value="1"/>
</dbReference>
<evidence type="ECO:0000313" key="4">
    <source>
        <dbReference type="EMBL" id="AWH92056.1"/>
    </source>
</evidence>
<sequence length="153" mass="15535">MSDSRAVPDSSSAAASTFVRVSGLVVDEVSATSLRGHADLGADHLTDWGTVHGGVYASIVESAGGAGAGFAVADRGQVAVGVHNGTDFLRASTGGRVEVTAEALFQGRSQQLWDVVITQSETGKVLARGQLRLQNVDRPDDARGAAATDSAAG</sequence>
<name>A0A2S1R6Y1_9ACTN</name>
<evidence type="ECO:0000313" key="5">
    <source>
        <dbReference type="Proteomes" id="UP000244928"/>
    </source>
</evidence>
<feature type="domain" description="Thioesterase" evidence="3">
    <location>
        <begin position="49"/>
        <end position="124"/>
    </location>
</feature>
<accession>A0A2S1R6Y1</accession>
<dbReference type="RefSeq" id="WP_108847307.1">
    <property type="nucleotide sequence ID" value="NZ_CP015449.1"/>
</dbReference>
<dbReference type="Pfam" id="PF03061">
    <property type="entry name" value="4HBT"/>
    <property type="match status" value="1"/>
</dbReference>
<evidence type="ECO:0000256" key="2">
    <source>
        <dbReference type="ARBA" id="ARBA00022801"/>
    </source>
</evidence>
<dbReference type="EMBL" id="CP015449">
    <property type="protein sequence ID" value="AWH92056.1"/>
    <property type="molecule type" value="Genomic_DNA"/>
</dbReference>
<keyword evidence="2" id="KW-0378">Hydrolase</keyword>
<dbReference type="SUPFAM" id="SSF54637">
    <property type="entry name" value="Thioesterase/thiol ester dehydrase-isomerase"/>
    <property type="match status" value="1"/>
</dbReference>
<dbReference type="OrthoDB" id="9798208at2"/>
<dbReference type="Gene3D" id="3.10.129.10">
    <property type="entry name" value="Hotdog Thioesterase"/>
    <property type="match status" value="1"/>
</dbReference>
<dbReference type="KEGG" id="dlu:A6035_07630"/>
<dbReference type="InterPro" id="IPR029069">
    <property type="entry name" value="HotDog_dom_sf"/>
</dbReference>
<dbReference type="GO" id="GO:0005829">
    <property type="term" value="C:cytosol"/>
    <property type="evidence" value="ECO:0007669"/>
    <property type="project" value="TreeGrafter"/>
</dbReference>
<dbReference type="InterPro" id="IPR006683">
    <property type="entry name" value="Thioestr_dom"/>
</dbReference>
<dbReference type="PANTHER" id="PTHR43240">
    <property type="entry name" value="1,4-DIHYDROXY-2-NAPHTHOYL-COA THIOESTERASE 1"/>
    <property type="match status" value="1"/>
</dbReference>
<protein>
    <submittedName>
        <fullName evidence="4">Thioesterase</fullName>
    </submittedName>
</protein>
<dbReference type="AlphaFoldDB" id="A0A2S1R6Y1"/>
<gene>
    <name evidence="4" type="ORF">A6035_07630</name>
</gene>
<organism evidence="4 5">
    <name type="scientific">Dietzia lutea</name>
    <dbReference type="NCBI Taxonomy" id="546160"/>
    <lineage>
        <taxon>Bacteria</taxon>
        <taxon>Bacillati</taxon>
        <taxon>Actinomycetota</taxon>
        <taxon>Actinomycetes</taxon>
        <taxon>Mycobacteriales</taxon>
        <taxon>Dietziaceae</taxon>
        <taxon>Dietzia</taxon>
    </lineage>
</organism>
<keyword evidence="5" id="KW-1185">Reference proteome</keyword>
<reference evidence="4 5" key="1">
    <citation type="submission" date="2016-04" db="EMBL/GenBank/DDBJ databases">
        <title>Complete genome sequence of Dietzia lutea YIM 80766T, a strain isolated from desert soil in Egypt.</title>
        <authorList>
            <person name="Zhao J."/>
            <person name="Hu B."/>
            <person name="Geng S."/>
            <person name="Nie Y."/>
            <person name="Tang Y."/>
        </authorList>
    </citation>
    <scope>NUCLEOTIDE SEQUENCE [LARGE SCALE GENOMIC DNA]</scope>
    <source>
        <strain evidence="4 5">YIM 80766</strain>
    </source>
</reference>
<dbReference type="NCBIfam" id="TIGR00369">
    <property type="entry name" value="unchar_dom_1"/>
    <property type="match status" value="1"/>
</dbReference>